<sequence length="187" mass="19764">MRPAPQPVPEHLRPLPPAAPARGWLWQLPLAVGLTLGALYLAASLVPPCSAPGPDCAPPNKPDAPLIQPRAPDAAAPHRRPILRVAFAPLPLSMADAPPERAAPLPSGQTVADIATRPKAIALDQLNLIAVVEAAGLRHALVRLADGRILRVREGDRLQDATVAAIGDNTLYMLRPDNTRRMLVLGG</sequence>
<evidence type="ECO:0000313" key="2">
    <source>
        <dbReference type="Proteomes" id="UP000182045"/>
    </source>
</evidence>
<protein>
    <recommendedName>
        <fullName evidence="3">Type II secretion system protein GspC N-terminal domain-containing protein</fullName>
    </recommendedName>
</protein>
<dbReference type="RefSeq" id="WP_141655905.1">
    <property type="nucleotide sequence ID" value="NZ_FBYC01000004.1"/>
</dbReference>
<dbReference type="EMBL" id="FBYC01000004">
    <property type="protein sequence ID" value="CUX81053.1"/>
    <property type="molecule type" value="Genomic_DNA"/>
</dbReference>
<keyword evidence="2" id="KW-1185">Reference proteome</keyword>
<evidence type="ECO:0000313" key="1">
    <source>
        <dbReference type="EMBL" id="CUX81053.1"/>
    </source>
</evidence>
<organism evidence="1 2">
    <name type="scientific">Roseibaca calidilacus</name>
    <dbReference type="NCBI Taxonomy" id="1666912"/>
    <lineage>
        <taxon>Bacteria</taxon>
        <taxon>Pseudomonadati</taxon>
        <taxon>Pseudomonadota</taxon>
        <taxon>Alphaproteobacteria</taxon>
        <taxon>Rhodobacterales</taxon>
        <taxon>Paracoccaceae</taxon>
        <taxon>Roseinatronobacter</taxon>
    </lineage>
</organism>
<reference evidence="1 2" key="1">
    <citation type="submission" date="2016-01" db="EMBL/GenBank/DDBJ databases">
        <authorList>
            <person name="Varghese N."/>
        </authorList>
    </citation>
    <scope>NUCLEOTIDE SEQUENCE [LARGE SCALE GENOMIC DNA]</scope>
    <source>
        <strain evidence="1 2">HL-91</strain>
    </source>
</reference>
<name>A0ABP2BXD8_9RHOB</name>
<dbReference type="Proteomes" id="UP000182045">
    <property type="component" value="Unassembled WGS sequence"/>
</dbReference>
<proteinExistence type="predicted"/>
<evidence type="ECO:0008006" key="3">
    <source>
        <dbReference type="Google" id="ProtNLM"/>
    </source>
</evidence>
<accession>A0ABP2BXD8</accession>
<gene>
    <name evidence="1" type="ORF">Ga0058931_1490</name>
</gene>
<comment type="caution">
    <text evidence="1">The sequence shown here is derived from an EMBL/GenBank/DDBJ whole genome shotgun (WGS) entry which is preliminary data.</text>
</comment>